<dbReference type="EMBL" id="UASS01000002">
    <property type="protein sequence ID" value="SPX59699.1"/>
    <property type="molecule type" value="Genomic_DNA"/>
</dbReference>
<dbReference type="SMART" id="SM00450">
    <property type="entry name" value="RHOD"/>
    <property type="match status" value="1"/>
</dbReference>
<dbReference type="RefSeq" id="WP_058447726.1">
    <property type="nucleotide sequence ID" value="NZ_CAAAHT010000004.1"/>
</dbReference>
<dbReference type="AlphaFoldDB" id="A0A0W0TI41"/>
<dbReference type="Proteomes" id="UP000251942">
    <property type="component" value="Unassembled WGS sequence"/>
</dbReference>
<accession>A0A0W0TI41</accession>
<dbReference type="InterPro" id="IPR036873">
    <property type="entry name" value="Rhodanese-like_dom_sf"/>
</dbReference>
<evidence type="ECO:0000313" key="6">
    <source>
        <dbReference type="Proteomes" id="UP000251942"/>
    </source>
</evidence>
<dbReference type="PANTHER" id="PTHR43031:SF1">
    <property type="entry name" value="PYRIDINE NUCLEOTIDE-DISULPHIDE OXIDOREDUCTASE"/>
    <property type="match status" value="1"/>
</dbReference>
<dbReference type="Proteomes" id="UP000054698">
    <property type="component" value="Unassembled WGS sequence"/>
</dbReference>
<dbReference type="PROSITE" id="PS50206">
    <property type="entry name" value="RHODANESE_3"/>
    <property type="match status" value="1"/>
</dbReference>
<dbReference type="CDD" id="cd00158">
    <property type="entry name" value="RHOD"/>
    <property type="match status" value="1"/>
</dbReference>
<sequence length="111" mass="12488">MPIQTVDPATLKDWLDRGEAILIDVREPEEHQKENIPGAISLPLAKISYRTLPELESKRLVVHCALGKRGAQACEKLLDENPELDIYNLDGGITAWLQHGNKVNRNESEYS</sequence>
<protein>
    <submittedName>
        <fullName evidence="2">Rhodanese domain protein</fullName>
    </submittedName>
    <submittedName>
        <fullName evidence="3">Rhodanese domain-containing protein</fullName>
    </submittedName>
</protein>
<reference evidence="2 5" key="1">
    <citation type="submission" date="2015-11" db="EMBL/GenBank/DDBJ databases">
        <title>Genomic analysis of 38 Legionella species identifies large and diverse effector repertoires.</title>
        <authorList>
            <person name="Burstein D."/>
            <person name="Amaro F."/>
            <person name="Zusman T."/>
            <person name="Lifshitz Z."/>
            <person name="Cohen O."/>
            <person name="Gilbert J.A."/>
            <person name="Pupko T."/>
            <person name="Shuman H.A."/>
            <person name="Segal G."/>
        </authorList>
    </citation>
    <scope>NUCLEOTIDE SEQUENCE [LARGE SCALE GENOMIC DNA]</scope>
    <source>
        <strain evidence="2 5">WO-44C</strain>
    </source>
</reference>
<dbReference type="OrthoDB" id="1445766at2"/>
<evidence type="ECO:0000313" key="7">
    <source>
        <dbReference type="Proteomes" id="UP000254033"/>
    </source>
</evidence>
<dbReference type="InterPro" id="IPR050229">
    <property type="entry name" value="GlpE_sulfurtransferase"/>
</dbReference>
<feature type="domain" description="Rhodanese" evidence="1">
    <location>
        <begin position="16"/>
        <end position="105"/>
    </location>
</feature>
<dbReference type="STRING" id="453.Lfee_2920"/>
<organism evidence="2 5">
    <name type="scientific">Legionella feeleii</name>
    <dbReference type="NCBI Taxonomy" id="453"/>
    <lineage>
        <taxon>Bacteria</taxon>
        <taxon>Pseudomonadati</taxon>
        <taxon>Pseudomonadota</taxon>
        <taxon>Gammaproteobacteria</taxon>
        <taxon>Legionellales</taxon>
        <taxon>Legionellaceae</taxon>
        <taxon>Legionella</taxon>
    </lineage>
</organism>
<evidence type="ECO:0000313" key="4">
    <source>
        <dbReference type="EMBL" id="STX38328.1"/>
    </source>
</evidence>
<dbReference type="Gene3D" id="3.40.250.10">
    <property type="entry name" value="Rhodanese-like domain"/>
    <property type="match status" value="1"/>
</dbReference>
<dbReference type="PANTHER" id="PTHR43031">
    <property type="entry name" value="FAD-DEPENDENT OXIDOREDUCTASE"/>
    <property type="match status" value="1"/>
</dbReference>
<dbReference type="PATRIC" id="fig|453.4.peg.3191"/>
<name>A0A0W0TI41_9GAMM</name>
<dbReference type="EMBL" id="UGNY01000001">
    <property type="protein sequence ID" value="STX38328.1"/>
    <property type="molecule type" value="Genomic_DNA"/>
</dbReference>
<gene>
    <name evidence="3" type="primary">ygaP</name>
    <name evidence="2" type="ORF">Lfee_2920</name>
    <name evidence="4" type="ORF">NCTC11978_01512</name>
    <name evidence="3" type="ORF">NCTC12022_00410</name>
</gene>
<dbReference type="Proteomes" id="UP000254033">
    <property type="component" value="Unassembled WGS sequence"/>
</dbReference>
<dbReference type="EMBL" id="LNYB01000085">
    <property type="protein sequence ID" value="KTC95256.1"/>
    <property type="molecule type" value="Genomic_DNA"/>
</dbReference>
<dbReference type="Pfam" id="PF00581">
    <property type="entry name" value="Rhodanese"/>
    <property type="match status" value="1"/>
</dbReference>
<proteinExistence type="predicted"/>
<evidence type="ECO:0000313" key="3">
    <source>
        <dbReference type="EMBL" id="SPX59699.1"/>
    </source>
</evidence>
<evidence type="ECO:0000313" key="2">
    <source>
        <dbReference type="EMBL" id="KTC95256.1"/>
    </source>
</evidence>
<evidence type="ECO:0000259" key="1">
    <source>
        <dbReference type="PROSITE" id="PS50206"/>
    </source>
</evidence>
<dbReference type="SUPFAM" id="SSF52821">
    <property type="entry name" value="Rhodanese/Cell cycle control phosphatase"/>
    <property type="match status" value="1"/>
</dbReference>
<reference evidence="6 7" key="2">
    <citation type="submission" date="2018-06" db="EMBL/GenBank/DDBJ databases">
        <authorList>
            <consortium name="Pathogen Informatics"/>
            <person name="Doyle S."/>
        </authorList>
    </citation>
    <scope>NUCLEOTIDE SEQUENCE [LARGE SCALE GENOMIC DNA]</scope>
    <source>
        <strain evidence="4 7">NCTC11978</strain>
        <strain evidence="3 6">NCTC12022</strain>
    </source>
</reference>
<keyword evidence="5" id="KW-1185">Reference proteome</keyword>
<dbReference type="InterPro" id="IPR001763">
    <property type="entry name" value="Rhodanese-like_dom"/>
</dbReference>
<evidence type="ECO:0000313" key="5">
    <source>
        <dbReference type="Proteomes" id="UP000054698"/>
    </source>
</evidence>